<feature type="domain" description="G-protein coupled receptors family 1 profile" evidence="10">
    <location>
        <begin position="33"/>
        <end position="293"/>
    </location>
</feature>
<keyword evidence="12" id="KW-1185">Reference proteome</keyword>
<evidence type="ECO:0000313" key="12">
    <source>
        <dbReference type="Proteomes" id="UP000001593"/>
    </source>
</evidence>
<evidence type="ECO:0000256" key="6">
    <source>
        <dbReference type="ARBA" id="ARBA00023136"/>
    </source>
</evidence>
<feature type="transmembrane region" description="Helical" evidence="9">
    <location>
        <begin position="95"/>
        <end position="114"/>
    </location>
</feature>
<evidence type="ECO:0000256" key="4">
    <source>
        <dbReference type="ARBA" id="ARBA00022989"/>
    </source>
</evidence>
<feature type="transmembrane region" description="Helical" evidence="9">
    <location>
        <begin position="53"/>
        <end position="75"/>
    </location>
</feature>
<dbReference type="GO" id="GO:0004930">
    <property type="term" value="F:G protein-coupled receptor activity"/>
    <property type="evidence" value="ECO:0007669"/>
    <property type="project" value="UniProtKB-KW"/>
</dbReference>
<dbReference type="PANTHER" id="PTHR24228:SF59">
    <property type="entry name" value="NEUROPEPTIDE RECEPTOR 15"/>
    <property type="match status" value="1"/>
</dbReference>
<comment type="subcellular location">
    <subcellularLocation>
        <location evidence="1">Cell membrane</location>
        <topology evidence="1">Multi-pass membrane protein</topology>
    </subcellularLocation>
</comment>
<keyword evidence="2" id="KW-1003">Cell membrane</keyword>
<keyword evidence="4 9" id="KW-1133">Transmembrane helix</keyword>
<protein>
    <recommendedName>
        <fullName evidence="10">G-protein coupled receptors family 1 profile domain-containing protein</fullName>
    </recommendedName>
</protein>
<dbReference type="KEGG" id="nve:5506498"/>
<evidence type="ECO:0000313" key="11">
    <source>
        <dbReference type="EMBL" id="EDO35093.1"/>
    </source>
</evidence>
<feature type="transmembrane region" description="Helical" evidence="9">
    <location>
        <begin position="20"/>
        <end position="41"/>
    </location>
</feature>
<keyword evidence="7" id="KW-0675">Receptor</keyword>
<dbReference type="GO" id="GO:0005886">
    <property type="term" value="C:plasma membrane"/>
    <property type="evidence" value="ECO:0007669"/>
    <property type="project" value="UniProtKB-SubCell"/>
</dbReference>
<dbReference type="OrthoDB" id="5989984at2759"/>
<dbReference type="GO" id="GO:0007186">
    <property type="term" value="P:G protein-coupled receptor signaling pathway"/>
    <property type="evidence" value="ECO:0000318"/>
    <property type="project" value="GO_Central"/>
</dbReference>
<feature type="transmembrane region" description="Helical" evidence="9">
    <location>
        <begin position="242"/>
        <end position="263"/>
    </location>
</feature>
<dbReference type="InterPro" id="IPR017452">
    <property type="entry name" value="GPCR_Rhodpsn_7TM"/>
</dbReference>
<feature type="transmembrane region" description="Helical" evidence="9">
    <location>
        <begin position="269"/>
        <end position="292"/>
    </location>
</feature>
<dbReference type="HOGENOM" id="CLU_501846_0_0_1"/>
<dbReference type="InterPro" id="IPR000276">
    <property type="entry name" value="GPCR_Rhodpsn"/>
</dbReference>
<reference evidence="11 12" key="1">
    <citation type="journal article" date="2007" name="Science">
        <title>Sea anemone genome reveals ancestral eumetazoan gene repertoire and genomic organization.</title>
        <authorList>
            <person name="Putnam N.H."/>
            <person name="Srivastava M."/>
            <person name="Hellsten U."/>
            <person name="Dirks B."/>
            <person name="Chapman J."/>
            <person name="Salamov A."/>
            <person name="Terry A."/>
            <person name="Shapiro H."/>
            <person name="Lindquist E."/>
            <person name="Kapitonov V.V."/>
            <person name="Jurka J."/>
            <person name="Genikhovich G."/>
            <person name="Grigoriev I.V."/>
            <person name="Lucas S.M."/>
            <person name="Steele R.E."/>
            <person name="Finnerty J.R."/>
            <person name="Technau U."/>
            <person name="Martindale M.Q."/>
            <person name="Rokhsar D.S."/>
        </authorList>
    </citation>
    <scope>NUCLEOTIDE SEQUENCE [LARGE SCALE GENOMIC DNA]</scope>
    <source>
        <strain evidence="12">CH2 X CH6</strain>
    </source>
</reference>
<evidence type="ECO:0000256" key="3">
    <source>
        <dbReference type="ARBA" id="ARBA00022692"/>
    </source>
</evidence>
<evidence type="ECO:0000259" key="10">
    <source>
        <dbReference type="PROSITE" id="PS50262"/>
    </source>
</evidence>
<proteinExistence type="predicted"/>
<dbReference type="InParanoid" id="A7SMD8"/>
<dbReference type="PRINTS" id="PR00237">
    <property type="entry name" value="GPCRRHODOPSN"/>
</dbReference>
<keyword evidence="5" id="KW-0297">G-protein coupled receptor</keyword>
<keyword evidence="8" id="KW-0807">Transducer</keyword>
<evidence type="ECO:0000256" key="7">
    <source>
        <dbReference type="ARBA" id="ARBA00023170"/>
    </source>
</evidence>
<feature type="transmembrane region" description="Helical" evidence="9">
    <location>
        <begin position="134"/>
        <end position="155"/>
    </location>
</feature>
<dbReference type="Proteomes" id="UP000001593">
    <property type="component" value="Unassembled WGS sequence"/>
</dbReference>
<dbReference type="SUPFAM" id="SSF81321">
    <property type="entry name" value="Family A G protein-coupled receptor-like"/>
    <property type="match status" value="1"/>
</dbReference>
<dbReference type="PhylomeDB" id="A7SMD8"/>
<dbReference type="EMBL" id="DS469708">
    <property type="protein sequence ID" value="EDO35093.1"/>
    <property type="molecule type" value="Genomic_DNA"/>
</dbReference>
<keyword evidence="6 9" id="KW-0472">Membrane</keyword>
<dbReference type="CDD" id="cd00637">
    <property type="entry name" value="7tm_classA_rhodopsin-like"/>
    <property type="match status" value="1"/>
</dbReference>
<evidence type="ECO:0000256" key="8">
    <source>
        <dbReference type="ARBA" id="ARBA00023224"/>
    </source>
</evidence>
<sequence>MNRAKSSNFVEDDDFRQTSVILLVVASCVIACGNGLVLIAISRFTYKTYTLNPFIASLSLGDILHLGPAAVALYVYVTHENQGFNDLITLCNVQAWLMVFLRMVASFSVLLIGVDRTLSLSTPKFYHFRWRGRLLYSLVLAIWIIAAFLASWPLFAGNGAITEFKDAPRIYCLFNPYGEFALFFALFNTVLVLISAVFIWSILSSSRRTLFSARFSNSSGRVLIEKRCNLAHEQCSRMMSGMAAAVIGLYCLCLAPLTVAIFLNLFNIFYPHLLGLISLQAPLVSGLLNPLLYGIMWPPFRRTYIRVLQLPMACCRSCRGSQNYTSHNFQDVNLSQNPSFWSASGLPDDDGENPFNILFGPSFYNKPLGFQADELQMFENQGAENIAELDVNNSNTNHNYNQPSTEGVVMENSAQFQSILDLIEKMTDGRTKTNWTLERNTKKRERTKSIDSKSSSAYWSADKSSTHASKMADTEDVRFSFEGGVAGVSGQEGWDRVESGTPGCACVSNKSKCYVVHDGKRYLDYLVDKEVLGLGDGAVFGDI</sequence>
<evidence type="ECO:0000256" key="5">
    <source>
        <dbReference type="ARBA" id="ARBA00023040"/>
    </source>
</evidence>
<evidence type="ECO:0000256" key="9">
    <source>
        <dbReference type="SAM" id="Phobius"/>
    </source>
</evidence>
<dbReference type="Pfam" id="PF00001">
    <property type="entry name" value="7tm_1"/>
    <property type="match status" value="1"/>
</dbReference>
<evidence type="ECO:0000256" key="1">
    <source>
        <dbReference type="ARBA" id="ARBA00004651"/>
    </source>
</evidence>
<dbReference type="PROSITE" id="PS50262">
    <property type="entry name" value="G_PROTEIN_RECEP_F1_2"/>
    <property type="match status" value="1"/>
</dbReference>
<dbReference type="AlphaFoldDB" id="A7SMD8"/>
<keyword evidence="3 9" id="KW-0812">Transmembrane</keyword>
<dbReference type="STRING" id="45351.A7SMD8"/>
<feature type="transmembrane region" description="Helical" evidence="9">
    <location>
        <begin position="180"/>
        <end position="203"/>
    </location>
</feature>
<name>A7SMD8_NEMVE</name>
<dbReference type="PANTHER" id="PTHR24228">
    <property type="entry name" value="B2 BRADYKININ RECEPTOR/ANGIOTENSIN II RECEPTOR"/>
    <property type="match status" value="1"/>
</dbReference>
<accession>A7SMD8</accession>
<gene>
    <name evidence="11" type="ORF">NEMVEDRAFT_v1g214501</name>
</gene>
<organism evidence="11 12">
    <name type="scientific">Nematostella vectensis</name>
    <name type="common">Starlet sea anemone</name>
    <dbReference type="NCBI Taxonomy" id="45351"/>
    <lineage>
        <taxon>Eukaryota</taxon>
        <taxon>Metazoa</taxon>
        <taxon>Cnidaria</taxon>
        <taxon>Anthozoa</taxon>
        <taxon>Hexacorallia</taxon>
        <taxon>Actiniaria</taxon>
        <taxon>Edwardsiidae</taxon>
        <taxon>Nematostella</taxon>
    </lineage>
</organism>
<dbReference type="Gene3D" id="1.20.1070.10">
    <property type="entry name" value="Rhodopsin 7-helix transmembrane proteins"/>
    <property type="match status" value="1"/>
</dbReference>
<evidence type="ECO:0000256" key="2">
    <source>
        <dbReference type="ARBA" id="ARBA00022475"/>
    </source>
</evidence>
<dbReference type="OMA" id="MENSAQF"/>
<dbReference type="PROSITE" id="PS51257">
    <property type="entry name" value="PROKAR_LIPOPROTEIN"/>
    <property type="match status" value="1"/>
</dbReference>